<comment type="caution">
    <text evidence="1">The sequence shown here is derived from an EMBL/GenBank/DDBJ whole genome shotgun (WGS) entry which is preliminary data.</text>
</comment>
<gene>
    <name evidence="1" type="ORF">GCM10025883_07770</name>
</gene>
<dbReference type="Proteomes" id="UP001157126">
    <property type="component" value="Unassembled WGS sequence"/>
</dbReference>
<sequence>MTSIPYRRGMGLWESTVGRVERASGGQRFGYTGRVRSQGREAERVVRAVLNPSCRPEAVLVPTYWWEKVKNFGDLLTPSSCATSASCRCSPRPPRPV</sequence>
<name>A0ABQ6INH7_9MICO</name>
<evidence type="ECO:0000313" key="1">
    <source>
        <dbReference type="EMBL" id="GMA38732.1"/>
    </source>
</evidence>
<accession>A0ABQ6INH7</accession>
<reference evidence="2" key="1">
    <citation type="journal article" date="2019" name="Int. J. Syst. Evol. Microbiol.">
        <title>The Global Catalogue of Microorganisms (GCM) 10K type strain sequencing project: providing services to taxonomists for standard genome sequencing and annotation.</title>
        <authorList>
            <consortium name="The Broad Institute Genomics Platform"/>
            <consortium name="The Broad Institute Genome Sequencing Center for Infectious Disease"/>
            <person name="Wu L."/>
            <person name="Ma J."/>
        </authorList>
    </citation>
    <scope>NUCLEOTIDE SEQUENCE [LARGE SCALE GENOMIC DNA]</scope>
    <source>
        <strain evidence="2">NBRC 113072</strain>
    </source>
</reference>
<dbReference type="EMBL" id="BSUO01000001">
    <property type="protein sequence ID" value="GMA38732.1"/>
    <property type="molecule type" value="Genomic_DNA"/>
</dbReference>
<organism evidence="1 2">
    <name type="scientific">Mobilicoccus caccae</name>
    <dbReference type="NCBI Taxonomy" id="1859295"/>
    <lineage>
        <taxon>Bacteria</taxon>
        <taxon>Bacillati</taxon>
        <taxon>Actinomycetota</taxon>
        <taxon>Actinomycetes</taxon>
        <taxon>Micrococcales</taxon>
        <taxon>Dermatophilaceae</taxon>
        <taxon>Mobilicoccus</taxon>
    </lineage>
</organism>
<protein>
    <submittedName>
        <fullName evidence="1">Uncharacterized protein</fullName>
    </submittedName>
</protein>
<proteinExistence type="predicted"/>
<evidence type="ECO:0000313" key="2">
    <source>
        <dbReference type="Proteomes" id="UP001157126"/>
    </source>
</evidence>
<keyword evidence="2" id="KW-1185">Reference proteome</keyword>